<organism evidence="5 6">
    <name type="scientific">Geospiza parvula</name>
    <name type="common">Small tree-finch</name>
    <name type="synonym">Camarhynchus parvulus</name>
    <dbReference type="NCBI Taxonomy" id="87175"/>
    <lineage>
        <taxon>Eukaryota</taxon>
        <taxon>Metazoa</taxon>
        <taxon>Chordata</taxon>
        <taxon>Craniata</taxon>
        <taxon>Vertebrata</taxon>
        <taxon>Euteleostomi</taxon>
        <taxon>Archelosauria</taxon>
        <taxon>Archosauria</taxon>
        <taxon>Dinosauria</taxon>
        <taxon>Saurischia</taxon>
        <taxon>Theropoda</taxon>
        <taxon>Coelurosauria</taxon>
        <taxon>Aves</taxon>
        <taxon>Neognathae</taxon>
        <taxon>Neoaves</taxon>
        <taxon>Telluraves</taxon>
        <taxon>Australaves</taxon>
        <taxon>Passeriformes</taxon>
        <taxon>Thraupidae</taxon>
        <taxon>Camarhynchus</taxon>
    </lineage>
</organism>
<feature type="region of interest" description="Disordered" evidence="3">
    <location>
        <begin position="852"/>
        <end position="873"/>
    </location>
</feature>
<evidence type="ECO:0000259" key="4">
    <source>
        <dbReference type="Pfam" id="PF23450"/>
    </source>
</evidence>
<dbReference type="PANTHER" id="PTHR31095:SF3">
    <property type="entry name" value="RIKEN CDNA 9930021J03 GENE"/>
    <property type="match status" value="1"/>
</dbReference>
<dbReference type="Proteomes" id="UP000694382">
    <property type="component" value="Chromosome Z"/>
</dbReference>
<feature type="region of interest" description="Disordered" evidence="3">
    <location>
        <begin position="1556"/>
        <end position="1589"/>
    </location>
</feature>
<feature type="compositionally biased region" description="Basic and acidic residues" evidence="3">
    <location>
        <begin position="176"/>
        <end position="185"/>
    </location>
</feature>
<feature type="compositionally biased region" description="Low complexity" evidence="3">
    <location>
        <begin position="57"/>
        <end position="67"/>
    </location>
</feature>
<feature type="compositionally biased region" description="Low complexity" evidence="3">
    <location>
        <begin position="25"/>
        <end position="48"/>
    </location>
</feature>
<feature type="compositionally biased region" description="Low complexity" evidence="3">
    <location>
        <begin position="1"/>
        <end position="17"/>
    </location>
</feature>
<protein>
    <recommendedName>
        <fullName evidence="4">Uncharacterized bromodomain-containing protein 10 helical domain-containing protein</fullName>
    </recommendedName>
</protein>
<reference evidence="5" key="3">
    <citation type="submission" date="2025-09" db="UniProtKB">
        <authorList>
            <consortium name="Ensembl"/>
        </authorList>
    </citation>
    <scope>IDENTIFICATION</scope>
</reference>
<dbReference type="CDD" id="cd04369">
    <property type="entry name" value="Bromodomain"/>
    <property type="match status" value="1"/>
</dbReference>
<dbReference type="Pfam" id="PF23450">
    <property type="entry name" value="KIAA2026_hel"/>
    <property type="match status" value="1"/>
</dbReference>
<accession>A0A8U8CCV7</accession>
<dbReference type="InterPro" id="IPR036427">
    <property type="entry name" value="Bromodomain-like_sf"/>
</dbReference>
<feature type="region of interest" description="Disordered" evidence="3">
    <location>
        <begin position="1284"/>
        <end position="1313"/>
    </location>
</feature>
<reference evidence="5" key="1">
    <citation type="submission" date="2020-02" db="EMBL/GenBank/DDBJ databases">
        <authorList>
            <person name="Enbody D E."/>
            <person name="Pettersson E M."/>
        </authorList>
    </citation>
    <scope>NUCLEOTIDE SEQUENCE [LARGE SCALE GENOMIC DNA]</scope>
</reference>
<dbReference type="SUPFAM" id="SSF47370">
    <property type="entry name" value="Bromodomain"/>
    <property type="match status" value="1"/>
</dbReference>
<feature type="compositionally biased region" description="Low complexity" evidence="3">
    <location>
        <begin position="91"/>
        <end position="116"/>
    </location>
</feature>
<evidence type="ECO:0000256" key="2">
    <source>
        <dbReference type="SAM" id="Coils"/>
    </source>
</evidence>
<feature type="region of interest" description="Disordered" evidence="3">
    <location>
        <begin position="1"/>
        <end position="194"/>
    </location>
</feature>
<reference evidence="5" key="2">
    <citation type="submission" date="2025-08" db="UniProtKB">
        <authorList>
            <consortium name="Ensembl"/>
        </authorList>
    </citation>
    <scope>IDENTIFICATION</scope>
</reference>
<keyword evidence="2" id="KW-0175">Coiled coil</keyword>
<feature type="compositionally biased region" description="Polar residues" evidence="3">
    <location>
        <begin position="1556"/>
        <end position="1570"/>
    </location>
</feature>
<feature type="coiled-coil region" evidence="2">
    <location>
        <begin position="784"/>
        <end position="827"/>
    </location>
</feature>
<evidence type="ECO:0000256" key="3">
    <source>
        <dbReference type="SAM" id="MobiDB-lite"/>
    </source>
</evidence>
<feature type="compositionally biased region" description="Polar residues" evidence="3">
    <location>
        <begin position="1578"/>
        <end position="1589"/>
    </location>
</feature>
<feature type="region of interest" description="Disordered" evidence="3">
    <location>
        <begin position="380"/>
        <end position="400"/>
    </location>
</feature>
<feature type="region of interest" description="Disordered" evidence="3">
    <location>
        <begin position="1950"/>
        <end position="1985"/>
    </location>
</feature>
<dbReference type="InterPro" id="IPR056522">
    <property type="entry name" value="KIAA2026_hel"/>
</dbReference>
<evidence type="ECO:0000313" key="6">
    <source>
        <dbReference type="Proteomes" id="UP000694382"/>
    </source>
</evidence>
<dbReference type="PANTHER" id="PTHR31095">
    <property type="entry name" value="RIKEN CDNA 9930021J03 GENE"/>
    <property type="match status" value="1"/>
</dbReference>
<dbReference type="Ensembl" id="ENSCPVT00000010035.2">
    <property type="protein sequence ID" value="ENSCPVP00000009619.2"/>
    <property type="gene ID" value="ENSCPVG00000007040.2"/>
</dbReference>
<dbReference type="InterPro" id="IPR040214">
    <property type="entry name" value="BRD10"/>
</dbReference>
<dbReference type="Gene3D" id="1.20.920.10">
    <property type="entry name" value="Bromodomain-like"/>
    <property type="match status" value="1"/>
</dbReference>
<keyword evidence="6" id="KW-1185">Reference proteome</keyword>
<keyword evidence="1" id="KW-0103">Bromodomain</keyword>
<sequence>MRAGVRGSASFPARGGAPAPPPSPLLALPRAPPVTRRTPRGAGTRRLPVGSARAARRQVPAAPAGTAHAGGGMRRCCRPRWGEKGAGPEGEGAVPGRAGPRASPVGASPPAAASRPPGRRGAQRYLCAQVSPVRMRRPGEAQRRGPRQVPENEPGAGDMESDGDLPADRPSAPQRGMEEPEKEADGEGGNTAWQQSLNPELQQGYRILREFLLEKYRPLTAPFLKPLADQAFFGEEGSGSLLGRKSSQSLQQMPAGIWLLKMEEKFSSGQYTGIADFVCDFRLMLETCYRLHGVDHWLSKQAQKLEMMLEQKLALLSRHLREKTALAVTSRGCYGQEDEKTTACISTRRRSTPRSLVGLSTGVFESVMVQVLRQEEQLRAKEEKRQRDQERKEAEEASQKEIEEWEKSLLAQAAPTRMETMWEIPAIGHFLCLAQQILNLPEIVFYELERCLLMPQCNVFLSKIMTSLLSPPHRRPTLHRRPTFSYRTWEAALRKKVQHWYTVVGQTDNPNAAAEKLGLCPQFFKVLGEVNPLEEKPFHELPFYQKVWLLKGLCDFVYETQKDVQDAVLGQPIHECREVILGYDLLENAYVHFPQFCGADVRIYKQKPFQAPEFPSLPIKVKKVPRIKLERVKHEYVSKSNGEVSSAGRELLCHSKTEGEKSMDVVICPEKKTRLGGFRVTTEEIKVDCEIKASSVCDIKKTGCYKENFRNLITSGEIVDMGGHPSSEEITDVENGQGCTEMSGVRPELNPFKGNTLKACQMHVNGTYENQGRNYHESAEEMVLETLLQNKKKLNKMLAKKKKKKKKKLKDILNENLQRKLDDLQRKREIHFHPFKSYKSEIQNKLFLIKKKAKHKKHKSGKKSLSRKAITKKRKGIRKSTIPEFQLICTNLDELRELITKIENELKDLDDIKKKSGRWFHRKQAVKELHGTLLRLLNELLPWEPKLIKAFQRNRSRLKKDYDDFKRHPDHDKFTRELWSNDESEVDSGKESFAVVCGKSSESAEHIEVPKKDHSDNDEMKLLDMNLPAGKNRILKKESASKEILKTLPKCIKRQLKQNSCLDQSTTEISPRKKTKLNTNEAVVQSSESSLQLDSCLTELKQFEGSTLELLSLTDPATSVSNFLKGTKPIQALLAKNTGNKVTLTNQLLPPASMNVSTSEKSVLPALESSLIKPALPCQAISKTPLQMVYKMPNGHCVPIDVPNNSVKIQMQAMIDPKNGEKVMQQVLILPKNFLLQQKEEKIVSKDVQSLQQKSFEVHCTSLPKMPNVSVSLTPVLVTSPANATQSPTTVFSKNTTHSSQVTGPMSTTQPLSSVTSADNLSIIKVSQSDSGKFKTTVSAATLPVSLASPTLSTASQSLTPAAALSASTNTDSASHSLASQQQTDSLETKQELKTVCVRESQSILVTTRGGNTGIVKVQTNPDQISPSSLCPSSVFTYASQLQAFLVPKTTAVSCSSLPFVATATSGLPHIGQSSPSGFAPSTTSFVNIPASPADFTQAMEKNTKFTLQQPAVWDSLCRVREDSHHVSSSLSSIPLASNLVSAAPNSLASVTSTGQSNIVKTPNSSVQHQGDTKVKTKSVTQSESNSATNGELISGTAVQKFTLITNPPILSPSGASGVNIKPCPASTAVNAQKLVFINAQIANGPSTTNLVAESLKQKLPSSLTKTFINATEHPQLVLIPSTVGAPIRINSSPAIAQVKDVKIGLNIGQTIVNTKGSAQEAVPVNILHSGISKGEDKKRTASALSLTSSTMVPVPSFAVSANESVCVATKAENAFTMTTANAQVESVSVTSSGTSSGAQSTVLIGGNDPSRIRPVLDNRLCTSNIGNTVGISTVKTGHLASSVLISTQPTVSPQNLAPALQFPVISLPGPAATRHKVLHTVPQLAAVPAPLPVPKRQLPTLVQFQSSGISAPVSSHAGIHKPQSVLPPPSPNTGEVIGFPSLSTLQCQQIPPSTEKQSHDYAGASAAQMSEASPPVISKTGGIPLNEPSTQQKIVINTCMPLAPGTQIMINGTRFVVPLQGLGAGSHVLLLSCNTKQTPLTINHGQEPQGVPAVNPITSKIILAPSHSLSWQIPKHPLKSSTKIVNSFGAADALPIVHATPQIFGTPASSCTPLSAVTLSVSSVTKSPINVAASAVSALHPPNSHLPSNTSVFQLDGSIKKLLVSPEGAILNALNTSAPKVPSLCSSLLPVVSSTSRNATAVFPASQSSCLDKPDKAAP</sequence>
<evidence type="ECO:0000313" key="5">
    <source>
        <dbReference type="Ensembl" id="ENSCPVP00000009619.2"/>
    </source>
</evidence>
<name>A0A8C3MSF1_GEOPR</name>
<evidence type="ECO:0000256" key="1">
    <source>
        <dbReference type="ARBA" id="ARBA00023117"/>
    </source>
</evidence>
<accession>A0A8C3MSF1</accession>
<feature type="domain" description="Uncharacterized bromodomain-containing protein 10 helical" evidence="4">
    <location>
        <begin position="423"/>
        <end position="564"/>
    </location>
</feature>
<proteinExistence type="predicted"/>